<feature type="compositionally biased region" description="Basic and acidic residues" evidence="1">
    <location>
        <begin position="1"/>
        <end position="10"/>
    </location>
</feature>
<protein>
    <submittedName>
        <fullName evidence="2">Uncharacterized protein</fullName>
    </submittedName>
</protein>
<reference evidence="2 3" key="1">
    <citation type="submission" date="2018-11" db="EMBL/GenBank/DDBJ databases">
        <title>Genomic Encyclopedia of Type Strains, Phase IV (KMG-IV): sequencing the most valuable type-strain genomes for metagenomic binning, comparative biology and taxonomic classification.</title>
        <authorList>
            <person name="Goeker M."/>
        </authorList>
    </citation>
    <scope>NUCLEOTIDE SEQUENCE [LARGE SCALE GENOMIC DNA]</scope>
    <source>
        <strain evidence="2 3">DSM 27238</strain>
    </source>
</reference>
<proteinExistence type="predicted"/>
<comment type="caution">
    <text evidence="2">The sequence shown here is derived from an EMBL/GenBank/DDBJ whole genome shotgun (WGS) entry which is preliminary data.</text>
</comment>
<accession>A0A3N4VSF9</accession>
<feature type="region of interest" description="Disordered" evidence="1">
    <location>
        <begin position="1"/>
        <end position="20"/>
    </location>
</feature>
<keyword evidence="3" id="KW-1185">Reference proteome</keyword>
<sequence length="392" mass="42412">MVDIHQKGDGTETTNNDVPVVAPINMGKGLKWDSSTGKYNLNIDSSNLKISTGLHFTKDEALALKLSEQNGNLLQLLNDGLYYGTKAPADLANLYVDAVNGVDQHPDDVDGAGSEANPLRTFAYANRIAQLGTYRTIRLHTEQEHNCTPSNYFSFKAGKVTVFPYGPAFDEELKKAGGDNTIAFSAITKNGKAPVLRFSELIMVAGPSLTKEYSYPQLSCFRVTSGTNVQFNGVILRNDLSINIMKNAEATTDSLKLGELSRITSDIGGQVLFFRCKFESIGTPTIGTFSDQSSDVFFNTVDGVKATVLGFISPGGGEYNLLNTNIQDNMPCMLVSHPGWGQPINSSLLVSLAATNNPEKFAKRVYGAKIDNQNGVKILLAPRSDVSATLFK</sequence>
<dbReference type="RefSeq" id="WP_124210603.1">
    <property type="nucleotide sequence ID" value="NZ_CP016615.1"/>
</dbReference>
<dbReference type="Proteomes" id="UP000281691">
    <property type="component" value="Unassembled WGS sequence"/>
</dbReference>
<dbReference type="OrthoDB" id="10005402at2"/>
<organism evidence="2 3">
    <name type="scientific">Vespertiliibacter pulmonis</name>
    <dbReference type="NCBI Taxonomy" id="1443036"/>
    <lineage>
        <taxon>Bacteria</taxon>
        <taxon>Pseudomonadati</taxon>
        <taxon>Pseudomonadota</taxon>
        <taxon>Gammaproteobacteria</taxon>
        <taxon>Pasteurellales</taxon>
        <taxon>Pasteurellaceae</taxon>
        <taxon>Vespertiliibacter</taxon>
    </lineage>
</organism>
<gene>
    <name evidence="2" type="ORF">EDC46_0433</name>
</gene>
<evidence type="ECO:0000313" key="3">
    <source>
        <dbReference type="Proteomes" id="UP000281691"/>
    </source>
</evidence>
<dbReference type="EMBL" id="RKQP01000001">
    <property type="protein sequence ID" value="RPE86042.1"/>
    <property type="molecule type" value="Genomic_DNA"/>
</dbReference>
<evidence type="ECO:0000313" key="2">
    <source>
        <dbReference type="EMBL" id="RPE86042.1"/>
    </source>
</evidence>
<evidence type="ECO:0000256" key="1">
    <source>
        <dbReference type="SAM" id="MobiDB-lite"/>
    </source>
</evidence>
<name>A0A3N4VSF9_9PAST</name>
<dbReference type="AlphaFoldDB" id="A0A3N4VSF9"/>